<feature type="transmembrane region" description="Helical" evidence="1">
    <location>
        <begin position="228"/>
        <end position="250"/>
    </location>
</feature>
<feature type="transmembrane region" description="Helical" evidence="1">
    <location>
        <begin position="185"/>
        <end position="208"/>
    </location>
</feature>
<keyword evidence="1" id="KW-1133">Transmembrane helix</keyword>
<dbReference type="Pfam" id="PF12679">
    <property type="entry name" value="ABC2_membrane_2"/>
    <property type="match status" value="1"/>
</dbReference>
<protein>
    <submittedName>
        <fullName evidence="2">ABC transporter permease</fullName>
    </submittedName>
</protein>
<evidence type="ECO:0000256" key="1">
    <source>
        <dbReference type="SAM" id="Phobius"/>
    </source>
</evidence>
<dbReference type="RefSeq" id="WP_233698102.1">
    <property type="nucleotide sequence ID" value="NZ_JAJNBZ010000020.1"/>
</dbReference>
<name>A0ABS8YIG7_9BACL</name>
<keyword evidence="1" id="KW-0472">Membrane</keyword>
<dbReference type="Proteomes" id="UP001199916">
    <property type="component" value="Unassembled WGS sequence"/>
</dbReference>
<gene>
    <name evidence="2" type="ORF">LQV63_20740</name>
</gene>
<sequence length="264" mass="28221">MKAWSVLYRKECTEMLRNYKWIWVPLVFAVLGIAQPVTMKFMPDILSMAGSLPEGTILQIPTPMAGEVLGQTLSQFNTVGVLVLVLALMGCVSGEVKSGAAAALLTKPISHVSYMMAKWAGAISLTIPSVLLGYLCSWYYTEQLIGHVDILNGATAACLALGWFIWISSLTVAMSALINNAGGSAFAALAAAMLTSILAGLLPASSGWMPSKLLQGAQLMLMNIELPFPWPIAAMTTLLLMAAFMATAVIRNARRGTWLPASHE</sequence>
<keyword evidence="1" id="KW-0812">Transmembrane</keyword>
<reference evidence="2 3" key="1">
    <citation type="submission" date="2021-11" db="EMBL/GenBank/DDBJ databases">
        <title>Draft genome sequence of Paenibacillus profundus YoMME, a new Gram-positive bacteria with exoelectrogenic properties.</title>
        <authorList>
            <person name="Hubenova Y."/>
            <person name="Hubenova E."/>
            <person name="Manasiev Y."/>
            <person name="Peykov S."/>
            <person name="Mitov M."/>
        </authorList>
    </citation>
    <scope>NUCLEOTIDE SEQUENCE [LARGE SCALE GENOMIC DNA]</scope>
    <source>
        <strain evidence="2 3">YoMME</strain>
    </source>
</reference>
<proteinExistence type="predicted"/>
<feature type="transmembrane region" description="Helical" evidence="1">
    <location>
        <begin position="153"/>
        <end position="178"/>
    </location>
</feature>
<comment type="caution">
    <text evidence="2">The sequence shown here is derived from an EMBL/GenBank/DDBJ whole genome shotgun (WGS) entry which is preliminary data.</text>
</comment>
<organism evidence="2 3">
    <name type="scientific">Paenibacillus profundus</name>
    <dbReference type="NCBI Taxonomy" id="1173085"/>
    <lineage>
        <taxon>Bacteria</taxon>
        <taxon>Bacillati</taxon>
        <taxon>Bacillota</taxon>
        <taxon>Bacilli</taxon>
        <taxon>Bacillales</taxon>
        <taxon>Paenibacillaceae</taxon>
        <taxon>Paenibacillus</taxon>
    </lineage>
</organism>
<evidence type="ECO:0000313" key="2">
    <source>
        <dbReference type="EMBL" id="MCE5171708.1"/>
    </source>
</evidence>
<evidence type="ECO:0000313" key="3">
    <source>
        <dbReference type="Proteomes" id="UP001199916"/>
    </source>
</evidence>
<dbReference type="EMBL" id="JAJNBZ010000020">
    <property type="protein sequence ID" value="MCE5171708.1"/>
    <property type="molecule type" value="Genomic_DNA"/>
</dbReference>
<feature type="transmembrane region" description="Helical" evidence="1">
    <location>
        <begin position="117"/>
        <end position="141"/>
    </location>
</feature>
<feature type="transmembrane region" description="Helical" evidence="1">
    <location>
        <begin position="21"/>
        <end position="38"/>
    </location>
</feature>
<keyword evidence="3" id="KW-1185">Reference proteome</keyword>
<feature type="transmembrane region" description="Helical" evidence="1">
    <location>
        <begin position="79"/>
        <end position="105"/>
    </location>
</feature>
<accession>A0ABS8YIG7</accession>